<sequence length="236" mass="26196">MAADSGATIVNWWNQPAKNTISSCSKPSGSSSELENRKKRCSICRQATLQWLASDDQTKTLSLGDETPLVGINTFARGSESKGSPNVVKNYEQPQRKRVSGIRRSLTNAGSVASSLQKMFRNERGNGQKFGDISKEIDDAINRIEFLIQSLQKLVNSVHTPNNRGDGDSGKIRNFPAQDETLLSKQISQMLRKSNDPAPLSVNQSQNACYVRNDLLQQVGFLEEKETQRYMTPLNC</sequence>
<keyword evidence="2" id="KW-1185">Reference proteome</keyword>
<dbReference type="AlphaFoldDB" id="A0A9Q1QG54"/>
<accession>A0A9Q1QG54</accession>
<protein>
    <submittedName>
        <fullName evidence="1">Uncharacterized protein</fullName>
    </submittedName>
</protein>
<dbReference type="OrthoDB" id="1296610at2759"/>
<reference evidence="1" key="1">
    <citation type="submission" date="2022-04" db="EMBL/GenBank/DDBJ databases">
        <title>Carnegiea gigantea Genome sequencing and assembly v2.</title>
        <authorList>
            <person name="Copetti D."/>
            <person name="Sanderson M.J."/>
            <person name="Burquez A."/>
            <person name="Wojciechowski M.F."/>
        </authorList>
    </citation>
    <scope>NUCLEOTIDE SEQUENCE</scope>
    <source>
        <strain evidence="1">SGP5-SGP5p</strain>
        <tissue evidence="1">Aerial part</tissue>
    </source>
</reference>
<proteinExistence type="predicted"/>
<evidence type="ECO:0000313" key="1">
    <source>
        <dbReference type="EMBL" id="KAJ8441208.1"/>
    </source>
</evidence>
<dbReference type="EMBL" id="JAKOGI010000174">
    <property type="protein sequence ID" value="KAJ8441208.1"/>
    <property type="molecule type" value="Genomic_DNA"/>
</dbReference>
<name>A0A9Q1QG54_9CARY</name>
<comment type="caution">
    <text evidence="1">The sequence shown here is derived from an EMBL/GenBank/DDBJ whole genome shotgun (WGS) entry which is preliminary data.</text>
</comment>
<dbReference type="Proteomes" id="UP001153076">
    <property type="component" value="Unassembled WGS sequence"/>
</dbReference>
<evidence type="ECO:0000313" key="2">
    <source>
        <dbReference type="Proteomes" id="UP001153076"/>
    </source>
</evidence>
<organism evidence="1 2">
    <name type="scientific">Carnegiea gigantea</name>
    <dbReference type="NCBI Taxonomy" id="171969"/>
    <lineage>
        <taxon>Eukaryota</taxon>
        <taxon>Viridiplantae</taxon>
        <taxon>Streptophyta</taxon>
        <taxon>Embryophyta</taxon>
        <taxon>Tracheophyta</taxon>
        <taxon>Spermatophyta</taxon>
        <taxon>Magnoliopsida</taxon>
        <taxon>eudicotyledons</taxon>
        <taxon>Gunneridae</taxon>
        <taxon>Pentapetalae</taxon>
        <taxon>Caryophyllales</taxon>
        <taxon>Cactineae</taxon>
        <taxon>Cactaceae</taxon>
        <taxon>Cactoideae</taxon>
        <taxon>Echinocereeae</taxon>
        <taxon>Carnegiea</taxon>
    </lineage>
</organism>
<gene>
    <name evidence="1" type="ORF">Cgig2_024937</name>
</gene>